<proteinExistence type="inferred from homology"/>
<evidence type="ECO:0000256" key="9">
    <source>
        <dbReference type="ARBA" id="ARBA00038360"/>
    </source>
</evidence>
<evidence type="ECO:0000256" key="4">
    <source>
        <dbReference type="ARBA" id="ARBA00022692"/>
    </source>
</evidence>
<dbReference type="STRING" id="246437.L9KMJ5"/>
<dbReference type="GO" id="GO:0008017">
    <property type="term" value="F:microtubule binding"/>
    <property type="evidence" value="ECO:0007669"/>
    <property type="project" value="TreeGrafter"/>
</dbReference>
<comment type="subcellular location">
    <subcellularLocation>
        <location evidence="2">Cytoplasm</location>
        <location evidence="2">Cytoskeleton</location>
        <location evidence="2">Spindle pole</location>
    </subcellularLocation>
    <subcellularLocation>
        <location evidence="1">Membrane</location>
        <topology evidence="1">Single-pass membrane protein</topology>
    </subcellularLocation>
</comment>
<evidence type="ECO:0000256" key="3">
    <source>
        <dbReference type="ARBA" id="ARBA00011375"/>
    </source>
</evidence>
<gene>
    <name evidence="15" type="ORF">TREES_T100003062</name>
</gene>
<accession>L9KMJ5</accession>
<keyword evidence="6 14" id="KW-1133">Transmembrane helix</keyword>
<evidence type="ECO:0000256" key="6">
    <source>
        <dbReference type="ARBA" id="ARBA00022989"/>
    </source>
</evidence>
<keyword evidence="16" id="KW-1185">Reference proteome</keyword>
<feature type="region of interest" description="Disordered" evidence="13">
    <location>
        <begin position="119"/>
        <end position="152"/>
    </location>
</feature>
<sequence length="680" mass="76893">MPHSTNKELILGIMVGTAGISLLLLWYHKVRKPRTAMNLPKFLSLSNTSESISLKGDIHNSQETATIFQGRQLQILEKLNELMTNMEELKEEIRFLKEAIPKLEEYIQGELGGKIAVHRISPQHRARKRRPTTVQSSGTSNSSEEAESEGGCCKEDQNFQQNRFEDQVISEPQHYGASSSSQPRPSLGLKTAHCSATLKVSSHRGSRKLSSLSSTSSFKSARSFFSERRQSLFARFQGDHTSLFRQQSRANFDYQDLNFNKVQSSSEHFDGFRSQRLFSSPKLSIVSCHKSALFFDPQSSETMINVNEIEIFSKKPNDTDVQRHITFSAPECSSVHFMNTEAGTASSLRRSTNDKLSSQQNTASFSRPICTSSACQPNGITTDIQQSGQLSKDQQHPFQNVTSHPRRSVGFSSSCRSAGSLIPRQSEGPSEDGNCPVSSQDEARSSPFEIPKIRYTTANTDTEEQSFPIPKAFNTHTEELTLDVLLQKADHLRVNENGKVESFELLCDHKEKFRDEIEFIWRFTRAYGDMYELSTNTQERKHYANVGKTLGERAIARAPTNGYCHLWYAILCGYVSELEGLQSKINCGYHFKEHLDIAIQLLPQEPLLYYLKGRYCYTAEELHPGYSKPNYMYLAKCYIDLGENQNALKFSDLALVLPVVTKEDKEAQKEVKKIITSLKR</sequence>
<dbReference type="InParanoid" id="L9KMJ5"/>
<dbReference type="PANTHER" id="PTHR16056">
    <property type="entry name" value="REGULATOR OF MICROTUBULE DYNAMICS PROTEIN"/>
    <property type="match status" value="1"/>
</dbReference>
<dbReference type="GO" id="GO:0097431">
    <property type="term" value="C:mitotic spindle pole"/>
    <property type="evidence" value="ECO:0007669"/>
    <property type="project" value="TreeGrafter"/>
</dbReference>
<evidence type="ECO:0000256" key="5">
    <source>
        <dbReference type="ARBA" id="ARBA00022701"/>
    </source>
</evidence>
<feature type="compositionally biased region" description="Basic residues" evidence="13">
    <location>
        <begin position="121"/>
        <end position="131"/>
    </location>
</feature>
<organism evidence="15 16">
    <name type="scientific">Tupaia chinensis</name>
    <name type="common">Chinese tree shrew</name>
    <name type="synonym">Tupaia belangeri chinensis</name>
    <dbReference type="NCBI Taxonomy" id="246437"/>
    <lineage>
        <taxon>Eukaryota</taxon>
        <taxon>Metazoa</taxon>
        <taxon>Chordata</taxon>
        <taxon>Craniata</taxon>
        <taxon>Vertebrata</taxon>
        <taxon>Euteleostomi</taxon>
        <taxon>Mammalia</taxon>
        <taxon>Eutheria</taxon>
        <taxon>Euarchontoglires</taxon>
        <taxon>Scandentia</taxon>
        <taxon>Tupaiidae</taxon>
        <taxon>Tupaia</taxon>
    </lineage>
</organism>
<dbReference type="GO" id="GO:0005876">
    <property type="term" value="C:spindle microtubule"/>
    <property type="evidence" value="ECO:0007669"/>
    <property type="project" value="TreeGrafter"/>
</dbReference>
<dbReference type="EMBL" id="KB320757">
    <property type="protein sequence ID" value="ELW63968.1"/>
    <property type="molecule type" value="Genomic_DNA"/>
</dbReference>
<evidence type="ECO:0000256" key="11">
    <source>
        <dbReference type="ARBA" id="ARBA00041609"/>
    </source>
</evidence>
<reference evidence="16" key="2">
    <citation type="journal article" date="2013" name="Nat. Commun.">
        <title>Genome of the Chinese tree shrew.</title>
        <authorList>
            <person name="Fan Y."/>
            <person name="Huang Z.Y."/>
            <person name="Cao C.C."/>
            <person name="Chen C.S."/>
            <person name="Chen Y.X."/>
            <person name="Fan D.D."/>
            <person name="He J."/>
            <person name="Hou H.L."/>
            <person name="Hu L."/>
            <person name="Hu X.T."/>
            <person name="Jiang X.T."/>
            <person name="Lai R."/>
            <person name="Lang Y.S."/>
            <person name="Liang B."/>
            <person name="Liao S.G."/>
            <person name="Mu D."/>
            <person name="Ma Y.Y."/>
            <person name="Niu Y.Y."/>
            <person name="Sun X.Q."/>
            <person name="Xia J.Q."/>
            <person name="Xiao J."/>
            <person name="Xiong Z.Q."/>
            <person name="Xu L."/>
            <person name="Yang L."/>
            <person name="Zhang Y."/>
            <person name="Zhao W."/>
            <person name="Zhao X.D."/>
            <person name="Zheng Y.T."/>
            <person name="Zhou J.M."/>
            <person name="Zhu Y.B."/>
            <person name="Zhang G.J."/>
            <person name="Wang J."/>
            <person name="Yao Y.G."/>
        </authorList>
    </citation>
    <scope>NUCLEOTIDE SEQUENCE [LARGE SCALE GENOMIC DNA]</scope>
</reference>
<evidence type="ECO:0000256" key="13">
    <source>
        <dbReference type="SAM" id="MobiDB-lite"/>
    </source>
</evidence>
<feature type="region of interest" description="Disordered" evidence="13">
    <location>
        <begin position="344"/>
        <end position="364"/>
    </location>
</feature>
<reference evidence="16" key="1">
    <citation type="submission" date="2012-07" db="EMBL/GenBank/DDBJ databases">
        <title>Genome of the Chinese tree shrew, a rising model animal genetically related to primates.</title>
        <authorList>
            <person name="Zhang G."/>
            <person name="Fan Y."/>
            <person name="Yao Y."/>
            <person name="Huang Z."/>
        </authorList>
    </citation>
    <scope>NUCLEOTIDE SEQUENCE [LARGE SCALE GENOMIC DNA]</scope>
</reference>
<comment type="subunit">
    <text evidence="3">Interacts with microtubules.</text>
</comment>
<evidence type="ECO:0000313" key="15">
    <source>
        <dbReference type="EMBL" id="ELW63968.1"/>
    </source>
</evidence>
<evidence type="ECO:0000256" key="12">
    <source>
        <dbReference type="SAM" id="Coils"/>
    </source>
</evidence>
<name>L9KMJ5_TUPCH</name>
<feature type="region of interest" description="Disordered" evidence="13">
    <location>
        <begin position="376"/>
        <end position="450"/>
    </location>
</feature>
<keyword evidence="8 14" id="KW-0472">Membrane</keyword>
<keyword evidence="5" id="KW-0493">Microtubule</keyword>
<evidence type="ECO:0000313" key="16">
    <source>
        <dbReference type="Proteomes" id="UP000011518"/>
    </source>
</evidence>
<dbReference type="GO" id="GO:0005739">
    <property type="term" value="C:mitochondrion"/>
    <property type="evidence" value="ECO:0007669"/>
    <property type="project" value="TreeGrafter"/>
</dbReference>
<protein>
    <recommendedName>
        <fullName evidence="10">Regulator of microtubule dynamics protein 2</fullName>
    </recommendedName>
    <alternativeName>
        <fullName evidence="11">Protein FAM82A1</fullName>
    </alternativeName>
</protein>
<evidence type="ECO:0000256" key="1">
    <source>
        <dbReference type="ARBA" id="ARBA00004167"/>
    </source>
</evidence>
<evidence type="ECO:0000256" key="14">
    <source>
        <dbReference type="SAM" id="Phobius"/>
    </source>
</evidence>
<dbReference type="PANTHER" id="PTHR16056:SF15">
    <property type="entry name" value="REGULATOR OF MICROTUBULE DYNAMICS PROTEIN 2"/>
    <property type="match status" value="1"/>
</dbReference>
<feature type="transmembrane region" description="Helical" evidence="14">
    <location>
        <begin position="9"/>
        <end position="27"/>
    </location>
</feature>
<dbReference type="InterPro" id="IPR049039">
    <property type="entry name" value="RMD1-3_a_helical_rpt"/>
</dbReference>
<evidence type="ECO:0000256" key="8">
    <source>
        <dbReference type="ARBA" id="ARBA00023136"/>
    </source>
</evidence>
<feature type="compositionally biased region" description="Polar residues" evidence="13">
    <location>
        <begin position="376"/>
        <end position="403"/>
    </location>
</feature>
<dbReference type="GO" id="GO:0016020">
    <property type="term" value="C:membrane"/>
    <property type="evidence" value="ECO:0007669"/>
    <property type="project" value="UniProtKB-SubCell"/>
</dbReference>
<dbReference type="AlphaFoldDB" id="L9KMJ5"/>
<keyword evidence="7 12" id="KW-0175">Coiled coil</keyword>
<dbReference type="Proteomes" id="UP000011518">
    <property type="component" value="Unassembled WGS sequence"/>
</dbReference>
<evidence type="ECO:0000256" key="2">
    <source>
        <dbReference type="ARBA" id="ARBA00004647"/>
    </source>
</evidence>
<evidence type="ECO:0000256" key="7">
    <source>
        <dbReference type="ARBA" id="ARBA00023054"/>
    </source>
</evidence>
<feature type="coiled-coil region" evidence="12">
    <location>
        <begin position="72"/>
        <end position="106"/>
    </location>
</feature>
<evidence type="ECO:0000256" key="10">
    <source>
        <dbReference type="ARBA" id="ARBA00039964"/>
    </source>
</evidence>
<dbReference type="FunCoup" id="L9KMJ5">
    <property type="interactions" value="457"/>
</dbReference>
<comment type="similarity">
    <text evidence="9">Belongs to the RMDN family.</text>
</comment>
<dbReference type="SUPFAM" id="SSF48452">
    <property type="entry name" value="TPR-like"/>
    <property type="match status" value="1"/>
</dbReference>
<dbReference type="eggNOG" id="ENOG502QS2U">
    <property type="taxonomic scope" value="Eukaryota"/>
</dbReference>
<keyword evidence="4 14" id="KW-0812">Transmembrane</keyword>
<dbReference type="InterPro" id="IPR011990">
    <property type="entry name" value="TPR-like_helical_dom_sf"/>
</dbReference>
<dbReference type="Pfam" id="PF21033">
    <property type="entry name" value="RMD1-3"/>
    <property type="match status" value="1"/>
</dbReference>